<gene>
    <name evidence="4" type="ORF">F0U83_01810</name>
</gene>
<dbReference type="EMBL" id="CP043869">
    <property type="protein sequence ID" value="QEQ95540.1"/>
    <property type="molecule type" value="Genomic_DNA"/>
</dbReference>
<dbReference type="GO" id="GO:0003842">
    <property type="term" value="F:L-glutamate gamma-semialdehyde dehydrogenase activity"/>
    <property type="evidence" value="ECO:0007669"/>
    <property type="project" value="TreeGrafter"/>
</dbReference>
<dbReference type="PANTHER" id="PTHR42862">
    <property type="entry name" value="DELTA-1-PYRROLINE-5-CARBOXYLATE DEHYDROGENASE 1, ISOFORM A-RELATED"/>
    <property type="match status" value="1"/>
</dbReference>
<dbReference type="Gene3D" id="3.40.605.10">
    <property type="entry name" value="Aldehyde Dehydrogenase, Chain A, domain 1"/>
    <property type="match status" value="1"/>
</dbReference>
<evidence type="ECO:0000256" key="1">
    <source>
        <dbReference type="ARBA" id="ARBA00023002"/>
    </source>
</evidence>
<evidence type="ECO:0000259" key="3">
    <source>
        <dbReference type="Pfam" id="PF00171"/>
    </source>
</evidence>
<keyword evidence="2" id="KW-0520">NAD</keyword>
<dbReference type="GO" id="GO:0010133">
    <property type="term" value="P:L-proline catabolic process to L-glutamate"/>
    <property type="evidence" value="ECO:0007669"/>
    <property type="project" value="TreeGrafter"/>
</dbReference>
<dbReference type="AlphaFoldDB" id="A0A5P1R7B4"/>
<reference evidence="4 5" key="1">
    <citation type="journal article" date="2019" name="Biochem. Eng. J.">
        <title>Metabolic engineering of the marine bacteria Neptunomonas concharum for the production of acetoin and meso-2,3-butanediol from acetate.</title>
        <authorList>
            <person name="Li W."/>
            <person name="Pu N."/>
            <person name="Liu C.-X."/>
            <person name="Yuan Q.-P."/>
            <person name="Li Z.-J."/>
        </authorList>
    </citation>
    <scope>NUCLEOTIDE SEQUENCE [LARGE SCALE GENOMIC DNA]</scope>
    <source>
        <strain evidence="4 5">JCM17730</strain>
    </source>
</reference>
<dbReference type="GO" id="GO:0009898">
    <property type="term" value="C:cytoplasmic side of plasma membrane"/>
    <property type="evidence" value="ECO:0007669"/>
    <property type="project" value="TreeGrafter"/>
</dbReference>
<proteinExistence type="predicted"/>
<dbReference type="KEGG" id="ncu:F0U83_01810"/>
<dbReference type="PANTHER" id="PTHR42862:SF1">
    <property type="entry name" value="DELTA-1-PYRROLINE-5-CARBOXYLATE DEHYDROGENASE 2, ISOFORM A-RELATED"/>
    <property type="match status" value="1"/>
</dbReference>
<evidence type="ECO:0000256" key="2">
    <source>
        <dbReference type="ARBA" id="ARBA00023027"/>
    </source>
</evidence>
<organism evidence="4 5">
    <name type="scientific">Neptunomonas concharum</name>
    <dbReference type="NCBI Taxonomy" id="1031538"/>
    <lineage>
        <taxon>Bacteria</taxon>
        <taxon>Pseudomonadati</taxon>
        <taxon>Pseudomonadota</taxon>
        <taxon>Gammaproteobacteria</taxon>
        <taxon>Oceanospirillales</taxon>
        <taxon>Oceanospirillaceae</taxon>
        <taxon>Neptunomonas</taxon>
    </lineage>
</organism>
<dbReference type="Pfam" id="PF00171">
    <property type="entry name" value="Aldedh"/>
    <property type="match status" value="1"/>
</dbReference>
<dbReference type="InterPro" id="IPR050485">
    <property type="entry name" value="Proline_metab_enzyme"/>
</dbReference>
<accession>A0A5P1R7B4</accession>
<dbReference type="RefSeq" id="WP_138986244.1">
    <property type="nucleotide sequence ID" value="NZ_CP043869.1"/>
</dbReference>
<dbReference type="InterPro" id="IPR016161">
    <property type="entry name" value="Ald_DH/histidinol_DH"/>
</dbReference>
<dbReference type="InterPro" id="IPR016162">
    <property type="entry name" value="Ald_DH_N"/>
</dbReference>
<feature type="domain" description="Aldehyde dehydrogenase" evidence="3">
    <location>
        <begin position="59"/>
        <end position="167"/>
    </location>
</feature>
<keyword evidence="5" id="KW-1185">Reference proteome</keyword>
<evidence type="ECO:0000313" key="5">
    <source>
        <dbReference type="Proteomes" id="UP000324760"/>
    </source>
</evidence>
<dbReference type="InterPro" id="IPR015590">
    <property type="entry name" value="Aldehyde_DH_dom"/>
</dbReference>
<sequence>MKPETLSVAIDKTLQAHEQWSHRTLASRLAILEAAAASLDSPLATWVLERISKEMPYETLLPGPTGEANSLHWEGRGVVAVLRDETAASAAYIAQLFTALATGNVAIIQVGELALHVAQALQTAGLPEGVLQITEADTDQLAAHPAFAGYAFSGSSATASVLNRKISHRDGCLAQLISETDPLNFSLITSQDYPWRFVTESTLSINTTAVGGNATLLELGGKTDG</sequence>
<name>A0A5P1R7B4_9GAMM</name>
<evidence type="ECO:0000313" key="4">
    <source>
        <dbReference type="EMBL" id="QEQ95540.1"/>
    </source>
</evidence>
<protein>
    <submittedName>
        <fullName evidence="4">Aldehyde dehydrogenase family protein</fullName>
    </submittedName>
</protein>
<dbReference type="SUPFAM" id="SSF53720">
    <property type="entry name" value="ALDH-like"/>
    <property type="match status" value="1"/>
</dbReference>
<keyword evidence="1" id="KW-0560">Oxidoreductase</keyword>
<dbReference type="Proteomes" id="UP000324760">
    <property type="component" value="Chromosome"/>
</dbReference>
<dbReference type="OrthoDB" id="6659650at2"/>